<gene>
    <name evidence="1" type="ORF">OSO01_12490</name>
</gene>
<name>A0A511ZGD0_9BACI</name>
<dbReference type="AlphaFoldDB" id="A0A511ZGD0"/>
<organism evidence="1 2">
    <name type="scientific">Oceanobacillus sojae</name>
    <dbReference type="NCBI Taxonomy" id="582851"/>
    <lineage>
        <taxon>Bacteria</taxon>
        <taxon>Bacillati</taxon>
        <taxon>Bacillota</taxon>
        <taxon>Bacilli</taxon>
        <taxon>Bacillales</taxon>
        <taxon>Bacillaceae</taxon>
        <taxon>Oceanobacillus</taxon>
    </lineage>
</organism>
<comment type="caution">
    <text evidence="1">The sequence shown here is derived from an EMBL/GenBank/DDBJ whole genome shotgun (WGS) entry which is preliminary data.</text>
</comment>
<protein>
    <submittedName>
        <fullName evidence="1">Uncharacterized protein</fullName>
    </submittedName>
</protein>
<evidence type="ECO:0000313" key="1">
    <source>
        <dbReference type="EMBL" id="GEN86510.1"/>
    </source>
</evidence>
<dbReference type="EMBL" id="BJYM01000004">
    <property type="protein sequence ID" value="GEN86510.1"/>
    <property type="molecule type" value="Genomic_DNA"/>
</dbReference>
<dbReference type="Proteomes" id="UP000321558">
    <property type="component" value="Unassembled WGS sequence"/>
</dbReference>
<keyword evidence="2" id="KW-1185">Reference proteome</keyword>
<sequence length="39" mass="4458">MTYRTELREVAVVVGHSELDAAILETEINSAKIVFLLYY</sequence>
<reference evidence="1 2" key="1">
    <citation type="submission" date="2019-07" db="EMBL/GenBank/DDBJ databases">
        <title>Whole genome shotgun sequence of Oceanobacillus sojae NBRC 105379.</title>
        <authorList>
            <person name="Hosoyama A."/>
            <person name="Uohara A."/>
            <person name="Ohji S."/>
            <person name="Ichikawa N."/>
        </authorList>
    </citation>
    <scope>NUCLEOTIDE SEQUENCE [LARGE SCALE GENOMIC DNA]</scope>
    <source>
        <strain evidence="1 2">NBRC 105379</strain>
    </source>
</reference>
<evidence type="ECO:0000313" key="2">
    <source>
        <dbReference type="Proteomes" id="UP000321558"/>
    </source>
</evidence>
<proteinExistence type="predicted"/>
<accession>A0A511ZGD0</accession>